<dbReference type="EMBL" id="FZOQ01000013">
    <property type="protein sequence ID" value="SNS77661.1"/>
    <property type="molecule type" value="Genomic_DNA"/>
</dbReference>
<dbReference type="CDD" id="cd04301">
    <property type="entry name" value="NAT_SF"/>
    <property type="match status" value="1"/>
</dbReference>
<dbReference type="InterPro" id="IPR050832">
    <property type="entry name" value="Bact_Acetyltransf"/>
</dbReference>
<dbReference type="SUPFAM" id="SSF55729">
    <property type="entry name" value="Acyl-CoA N-acyltransferases (Nat)"/>
    <property type="match status" value="1"/>
</dbReference>
<evidence type="ECO:0000313" key="4">
    <source>
        <dbReference type="EMBL" id="SNS77661.1"/>
    </source>
</evidence>
<keyword evidence="2" id="KW-0012">Acyltransferase</keyword>
<keyword evidence="4" id="KW-0689">Ribosomal protein</keyword>
<name>A0A239H911_9BACT</name>
<dbReference type="InterPro" id="IPR000182">
    <property type="entry name" value="GNAT_dom"/>
</dbReference>
<evidence type="ECO:0000256" key="2">
    <source>
        <dbReference type="ARBA" id="ARBA00023315"/>
    </source>
</evidence>
<gene>
    <name evidence="4" type="ORF">SAMN06296052_11327</name>
</gene>
<sequence>MRAASETCGGLGESKNYMLPFNSGIYHFRKGTPADAELLAEIGWRTFDEAFGVFNKPEDMEAFRPTMYSPELQATELTDPEVEFVIVEVDSETVGYMMLRTGKAPDVIAANKPLHINRLYVVKKWLGRGLGNKMIDFCLEKARQNGHDVIWLTVWERNERAKRFYKKHQFEEVGELDFVLGNDVQRDLYLRREVQGQQNPS</sequence>
<evidence type="ECO:0000256" key="1">
    <source>
        <dbReference type="ARBA" id="ARBA00022679"/>
    </source>
</evidence>
<keyword evidence="1" id="KW-0808">Transferase</keyword>
<protein>
    <submittedName>
        <fullName evidence="4">Ribosomal protein S18 acetylase RimI</fullName>
    </submittedName>
</protein>
<dbReference type="InterPro" id="IPR016181">
    <property type="entry name" value="Acyl_CoA_acyltransferase"/>
</dbReference>
<dbReference type="Pfam" id="PF00583">
    <property type="entry name" value="Acetyltransf_1"/>
    <property type="match status" value="1"/>
</dbReference>
<dbReference type="GO" id="GO:0016747">
    <property type="term" value="F:acyltransferase activity, transferring groups other than amino-acyl groups"/>
    <property type="evidence" value="ECO:0007669"/>
    <property type="project" value="InterPro"/>
</dbReference>
<dbReference type="PANTHER" id="PTHR43877">
    <property type="entry name" value="AMINOALKYLPHOSPHONATE N-ACETYLTRANSFERASE-RELATED-RELATED"/>
    <property type="match status" value="1"/>
</dbReference>
<dbReference type="AlphaFoldDB" id="A0A239H911"/>
<dbReference type="Proteomes" id="UP000198432">
    <property type="component" value="Unassembled WGS sequence"/>
</dbReference>
<dbReference type="Gene3D" id="3.40.630.30">
    <property type="match status" value="1"/>
</dbReference>
<dbReference type="GO" id="GO:0005840">
    <property type="term" value="C:ribosome"/>
    <property type="evidence" value="ECO:0007669"/>
    <property type="project" value="UniProtKB-KW"/>
</dbReference>
<accession>A0A239H911</accession>
<proteinExistence type="predicted"/>
<feature type="domain" description="N-acetyltransferase" evidence="3">
    <location>
        <begin position="26"/>
        <end position="195"/>
    </location>
</feature>
<dbReference type="OrthoDB" id="7205533at2"/>
<keyword evidence="5" id="KW-1185">Reference proteome</keyword>
<evidence type="ECO:0000313" key="5">
    <source>
        <dbReference type="Proteomes" id="UP000198432"/>
    </source>
</evidence>
<evidence type="ECO:0000259" key="3">
    <source>
        <dbReference type="PROSITE" id="PS51186"/>
    </source>
</evidence>
<organism evidence="4 5">
    <name type="scientific">Pontibacter ummariensis</name>
    <dbReference type="NCBI Taxonomy" id="1610492"/>
    <lineage>
        <taxon>Bacteria</taxon>
        <taxon>Pseudomonadati</taxon>
        <taxon>Bacteroidota</taxon>
        <taxon>Cytophagia</taxon>
        <taxon>Cytophagales</taxon>
        <taxon>Hymenobacteraceae</taxon>
        <taxon>Pontibacter</taxon>
    </lineage>
</organism>
<reference evidence="5" key="1">
    <citation type="submission" date="2017-06" db="EMBL/GenBank/DDBJ databases">
        <authorList>
            <person name="Varghese N."/>
            <person name="Submissions S."/>
        </authorList>
    </citation>
    <scope>NUCLEOTIDE SEQUENCE [LARGE SCALE GENOMIC DNA]</scope>
    <source>
        <strain evidence="5">NKM1</strain>
    </source>
</reference>
<dbReference type="PROSITE" id="PS51186">
    <property type="entry name" value="GNAT"/>
    <property type="match status" value="1"/>
</dbReference>
<keyword evidence="4" id="KW-0687">Ribonucleoprotein</keyword>